<feature type="compositionally biased region" description="Basic and acidic residues" evidence="1">
    <location>
        <begin position="485"/>
        <end position="494"/>
    </location>
</feature>
<dbReference type="KEGG" id="lel:PVL30_000524"/>
<feature type="compositionally biased region" description="Polar residues" evidence="1">
    <location>
        <begin position="354"/>
        <end position="363"/>
    </location>
</feature>
<dbReference type="InParanoid" id="A5DT52"/>
<name>A5DT52_LODEL</name>
<feature type="compositionally biased region" description="Pro residues" evidence="1">
    <location>
        <begin position="1"/>
        <end position="14"/>
    </location>
</feature>
<feature type="compositionally biased region" description="Basic and acidic residues" evidence="1">
    <location>
        <begin position="661"/>
        <end position="676"/>
    </location>
</feature>
<protein>
    <recommendedName>
        <fullName evidence="4">Altered inheritance of mitochondria protein 21</fullName>
    </recommendedName>
</protein>
<dbReference type="STRING" id="379508.A5DT52"/>
<feature type="compositionally biased region" description="Basic and acidic residues" evidence="1">
    <location>
        <begin position="430"/>
        <end position="449"/>
    </location>
</feature>
<dbReference type="OrthoDB" id="4096963at2759"/>
<feature type="region of interest" description="Disordered" evidence="1">
    <location>
        <begin position="331"/>
        <end position="638"/>
    </location>
</feature>
<dbReference type="GeneID" id="5234924"/>
<accession>A5DT52</accession>
<feature type="compositionally biased region" description="Polar residues" evidence="1">
    <location>
        <begin position="162"/>
        <end position="171"/>
    </location>
</feature>
<sequence>MSDPNPVPRIPPRPTSRQSSKPKLANNLTSGEVEQVDTSKVLPVPTETSTLPGSQLLPNNDMDALDRTHSTLAKQGENPDSPSQEAPELSSFSNPTGFDRESTDNQIEYENDLLETDETETDIVKEEKEKKRRRSEEREEEPEEEREGVKTSATNLYEVPANRSTSTLTSSHTKDTNNDKDESKKAKAEIVSNYDESIVPPKSPSQLIDANLTQSANMPIIPRRPQKRSSSLFNKNSLALESSTKSSQENLMLTLTKENAITDNSKDTEPDSNIVTSAQDAKDNEKQISDDEVLEPEFQSNDLVAPRTLIQLGPLKDSEQQNIARAVVDNVNNVDNVDDDDDEEEEENEKPILTSITQTSFPSKIQEEIDSPVPKENELGEVDKNIERDKKLDADSKLETLQEIEPKSRNIENEDEDKYEISKRSANRNDSQEKIDGDVGNHDFGKVDENLAEMSELLKSESKSREEQLQLNQKTIPVIPRRPAKKDLQLEKSQKAPPPPKPKKLSSRIAAFQEQLFSNPKASDSNSDEKQSAAPRVPHFQKFQGQGIPLPGLMRPQGGLPFGKPTARNEERGTAKAKEEEDKEDEEGAGGGGGGGREEEEEVKARAIKSVARRTVGPRGKKLPKSVTQTKIERLNPREPELGLLWKCKFVKQVESNTSAVKEECQKNDEQIHDDIIDPSLNKEVISSMDVPETSRENHDDLVEDPVNVEKQDEEKEEEKKEQQQQQEQQKDDDDEEEEGQQREKTGTDDDVIENSITNTTDIHTEQDPSFTQSDDSLVSS</sequence>
<feature type="compositionally biased region" description="Polar residues" evidence="1">
    <location>
        <begin position="755"/>
        <end position="781"/>
    </location>
</feature>
<feature type="compositionally biased region" description="Acidic residues" evidence="1">
    <location>
        <begin position="336"/>
        <end position="348"/>
    </location>
</feature>
<feature type="region of interest" description="Disordered" evidence="1">
    <location>
        <begin position="1"/>
        <end position="206"/>
    </location>
</feature>
<proteinExistence type="predicted"/>
<reference evidence="2 3" key="1">
    <citation type="journal article" date="2009" name="Nature">
        <title>Evolution of pathogenicity and sexual reproduction in eight Candida genomes.</title>
        <authorList>
            <person name="Butler G."/>
            <person name="Rasmussen M.D."/>
            <person name="Lin M.F."/>
            <person name="Santos M.A."/>
            <person name="Sakthikumar S."/>
            <person name="Munro C.A."/>
            <person name="Rheinbay E."/>
            <person name="Grabherr M."/>
            <person name="Forche A."/>
            <person name="Reedy J.L."/>
            <person name="Agrafioti I."/>
            <person name="Arnaud M.B."/>
            <person name="Bates S."/>
            <person name="Brown A.J."/>
            <person name="Brunke S."/>
            <person name="Costanzo M.C."/>
            <person name="Fitzpatrick D.A."/>
            <person name="de Groot P.W."/>
            <person name="Harris D."/>
            <person name="Hoyer L.L."/>
            <person name="Hube B."/>
            <person name="Klis F.M."/>
            <person name="Kodira C."/>
            <person name="Lennard N."/>
            <person name="Logue M.E."/>
            <person name="Martin R."/>
            <person name="Neiman A.M."/>
            <person name="Nikolaou E."/>
            <person name="Quail M.A."/>
            <person name="Quinn J."/>
            <person name="Santos M.C."/>
            <person name="Schmitzberger F.F."/>
            <person name="Sherlock G."/>
            <person name="Shah P."/>
            <person name="Silverstein K.A."/>
            <person name="Skrzypek M.S."/>
            <person name="Soll D."/>
            <person name="Staggs R."/>
            <person name="Stansfield I."/>
            <person name="Stumpf M.P."/>
            <person name="Sudbery P.E."/>
            <person name="Srikantha T."/>
            <person name="Zeng Q."/>
            <person name="Berman J."/>
            <person name="Berriman M."/>
            <person name="Heitman J."/>
            <person name="Gow N.A."/>
            <person name="Lorenz M.C."/>
            <person name="Birren B.W."/>
            <person name="Kellis M."/>
            <person name="Cuomo C.A."/>
        </authorList>
    </citation>
    <scope>NUCLEOTIDE SEQUENCE [LARGE SCALE GENOMIC DNA]</scope>
    <source>
        <strain evidence="3">ATCC 11503 / BCRC 21390 / CBS 2605 / JCM 1781 / NBRC 1676 / NRRL YB-4239</strain>
    </source>
</reference>
<dbReference type="HOGENOM" id="CLU_358645_0_0_1"/>
<feature type="region of interest" description="Disordered" evidence="1">
    <location>
        <begin position="657"/>
        <end position="781"/>
    </location>
</feature>
<dbReference type="Proteomes" id="UP000001996">
    <property type="component" value="Unassembled WGS sequence"/>
</dbReference>
<feature type="compositionally biased region" description="Polar residues" evidence="1">
    <location>
        <begin position="46"/>
        <end position="58"/>
    </location>
</feature>
<organism evidence="2 3">
    <name type="scientific">Lodderomyces elongisporus (strain ATCC 11503 / CBS 2605 / JCM 1781 / NBRC 1676 / NRRL YB-4239)</name>
    <name type="common">Yeast</name>
    <name type="synonym">Saccharomyces elongisporus</name>
    <dbReference type="NCBI Taxonomy" id="379508"/>
    <lineage>
        <taxon>Eukaryota</taxon>
        <taxon>Fungi</taxon>
        <taxon>Dikarya</taxon>
        <taxon>Ascomycota</taxon>
        <taxon>Saccharomycotina</taxon>
        <taxon>Pichiomycetes</taxon>
        <taxon>Debaryomycetaceae</taxon>
        <taxon>Candida/Lodderomyces clade</taxon>
        <taxon>Lodderomyces</taxon>
    </lineage>
</organism>
<dbReference type="EMBL" id="CH981524">
    <property type="protein sequence ID" value="EDK42360.1"/>
    <property type="molecule type" value="Genomic_DNA"/>
</dbReference>
<evidence type="ECO:0008006" key="4">
    <source>
        <dbReference type="Google" id="ProtNLM"/>
    </source>
</evidence>
<feature type="compositionally biased region" description="Basic and acidic residues" evidence="1">
    <location>
        <begin position="708"/>
        <end position="723"/>
    </location>
</feature>
<dbReference type="VEuPathDB" id="FungiDB:LELG_00538"/>
<feature type="compositionally biased region" description="Acidic residues" evidence="1">
    <location>
        <begin position="107"/>
        <end position="121"/>
    </location>
</feature>
<feature type="compositionally biased region" description="Basic and acidic residues" evidence="1">
    <location>
        <begin position="373"/>
        <end position="412"/>
    </location>
</feature>
<feature type="region of interest" description="Disordered" evidence="1">
    <location>
        <begin position="261"/>
        <end position="287"/>
    </location>
</feature>
<feature type="compositionally biased region" description="Basic and acidic residues" evidence="1">
    <location>
        <begin position="567"/>
        <end position="580"/>
    </location>
</feature>
<gene>
    <name evidence="2" type="ORF">LELG_00538</name>
</gene>
<feature type="compositionally biased region" description="Basic and acidic residues" evidence="1">
    <location>
        <begin position="172"/>
        <end position="188"/>
    </location>
</feature>
<feature type="compositionally biased region" description="Basic and acidic residues" evidence="1">
    <location>
        <begin position="122"/>
        <end position="137"/>
    </location>
</feature>
<keyword evidence="3" id="KW-1185">Reference proteome</keyword>
<dbReference type="OMA" id="VICERET"/>
<feature type="compositionally biased region" description="Basic and acidic residues" evidence="1">
    <location>
        <begin position="456"/>
        <end position="468"/>
    </location>
</feature>
<dbReference type="AlphaFoldDB" id="A5DT52"/>
<feature type="compositionally biased region" description="Polar residues" evidence="1">
    <location>
        <begin position="515"/>
        <end position="525"/>
    </location>
</feature>
<evidence type="ECO:0000313" key="2">
    <source>
        <dbReference type="EMBL" id="EDK42360.1"/>
    </source>
</evidence>
<evidence type="ECO:0000256" key="1">
    <source>
        <dbReference type="SAM" id="MobiDB-lite"/>
    </source>
</evidence>
<evidence type="ECO:0000313" key="3">
    <source>
        <dbReference type="Proteomes" id="UP000001996"/>
    </source>
</evidence>
<feature type="compositionally biased region" description="Polar residues" evidence="1">
    <location>
        <begin position="18"/>
        <end position="38"/>
    </location>
</feature>
<feature type="compositionally biased region" description="Polar residues" evidence="1">
    <location>
        <begin position="70"/>
        <end position="96"/>
    </location>
</feature>